<dbReference type="Proteomes" id="UP000006620">
    <property type="component" value="Chromosome"/>
</dbReference>
<accession>F8FMV7</accession>
<sequence>MYRSTKEVLAAQPDQLLGHGSPAEAMALLSAERADSSLLSFYTSDSEQRKRTPRKPYR</sequence>
<name>F8FMV7_PAEMK</name>
<dbReference type="AlphaFoldDB" id="F8FMV7"/>
<proteinExistence type="predicted"/>
<evidence type="ECO:0000313" key="2">
    <source>
        <dbReference type="EMBL" id="AEI44917.1"/>
    </source>
</evidence>
<dbReference type="KEGG" id="pms:KNP414_06396"/>
<reference evidence="3" key="1">
    <citation type="submission" date="2011-06" db="EMBL/GenBank/DDBJ databases">
        <title>Complete genome sequence of Paenibacillus mucilaginosus KNP414.</title>
        <authorList>
            <person name="Wang J."/>
            <person name="Hu S."/>
            <person name="Hu X."/>
            <person name="Zhang B."/>
            <person name="Dong D."/>
            <person name="Zhang S."/>
            <person name="Zhao K."/>
            <person name="Wu D."/>
        </authorList>
    </citation>
    <scope>NUCLEOTIDE SEQUENCE [LARGE SCALE GENOMIC DNA]</scope>
    <source>
        <strain evidence="3">KNP414</strain>
    </source>
</reference>
<dbReference type="HOGENOM" id="CLU_2975066_0_0_9"/>
<organism evidence="2 3">
    <name type="scientific">Paenibacillus mucilaginosus (strain KNP414)</name>
    <dbReference type="NCBI Taxonomy" id="1036673"/>
    <lineage>
        <taxon>Bacteria</taxon>
        <taxon>Bacillati</taxon>
        <taxon>Bacillota</taxon>
        <taxon>Bacilli</taxon>
        <taxon>Bacillales</taxon>
        <taxon>Paenibacillaceae</taxon>
        <taxon>Paenibacillus</taxon>
    </lineage>
</organism>
<feature type="region of interest" description="Disordered" evidence="1">
    <location>
        <begin position="39"/>
        <end position="58"/>
    </location>
</feature>
<dbReference type="PATRIC" id="fig|1036673.3.peg.5954"/>
<gene>
    <name evidence="2" type="ordered locus">KNP414_06396</name>
</gene>
<dbReference type="EMBL" id="CP002869">
    <property type="protein sequence ID" value="AEI44917.1"/>
    <property type="molecule type" value="Genomic_DNA"/>
</dbReference>
<dbReference type="RefSeq" id="WP_013920061.1">
    <property type="nucleotide sequence ID" value="NC_015690.1"/>
</dbReference>
<evidence type="ECO:0000313" key="3">
    <source>
        <dbReference type="Proteomes" id="UP000006620"/>
    </source>
</evidence>
<protein>
    <submittedName>
        <fullName evidence="2">Uncharacterized protein</fullName>
    </submittedName>
</protein>
<evidence type="ECO:0000256" key="1">
    <source>
        <dbReference type="SAM" id="MobiDB-lite"/>
    </source>
</evidence>
<reference evidence="2 3" key="2">
    <citation type="journal article" date="2013" name="Genome Announc.">
        <title>Genome Sequence of Growth-Improving Paenibacillus mucilaginosus Strain KNP414.</title>
        <authorList>
            <person name="Lu J.J."/>
            <person name="Wang J.F."/>
            <person name="Hu X.F."/>
        </authorList>
    </citation>
    <scope>NUCLEOTIDE SEQUENCE [LARGE SCALE GENOMIC DNA]</scope>
    <source>
        <strain evidence="2 3">KNP414</strain>
    </source>
</reference>